<evidence type="ECO:0000313" key="1">
    <source>
        <dbReference type="EMBL" id="GMM49460.1"/>
    </source>
</evidence>
<dbReference type="SFLD" id="SFLDG01129">
    <property type="entry name" value="C1.5:_HAD__Beta-PGM__Phosphata"/>
    <property type="match status" value="1"/>
</dbReference>
<dbReference type="SUPFAM" id="SSF56784">
    <property type="entry name" value="HAD-like"/>
    <property type="match status" value="1"/>
</dbReference>
<dbReference type="InterPro" id="IPR023198">
    <property type="entry name" value="PGP-like_dom2"/>
</dbReference>
<gene>
    <name evidence="1" type="ORF">DASB73_004180</name>
</gene>
<dbReference type="InterPro" id="IPR023214">
    <property type="entry name" value="HAD_sf"/>
</dbReference>
<reference evidence="1 2" key="1">
    <citation type="journal article" date="2023" name="Elife">
        <title>Identification of key yeast species and microbe-microbe interactions impacting larval growth of Drosophila in the wild.</title>
        <authorList>
            <person name="Mure A."/>
            <person name="Sugiura Y."/>
            <person name="Maeda R."/>
            <person name="Honda K."/>
            <person name="Sakurai N."/>
            <person name="Takahashi Y."/>
            <person name="Watada M."/>
            <person name="Katoh T."/>
            <person name="Gotoh A."/>
            <person name="Gotoh Y."/>
            <person name="Taniguchi I."/>
            <person name="Nakamura K."/>
            <person name="Hayashi T."/>
            <person name="Katayama T."/>
            <person name="Uemura T."/>
            <person name="Hattori Y."/>
        </authorList>
    </citation>
    <scope>NUCLEOTIDE SEQUENCE [LARGE SCALE GENOMIC DNA]</scope>
    <source>
        <strain evidence="1 2">SB-73</strain>
    </source>
</reference>
<dbReference type="AlphaFoldDB" id="A0AAV5RDI6"/>
<dbReference type="PANTHER" id="PTHR18901:SF38">
    <property type="entry name" value="PSEUDOURIDINE-5'-PHOSPHATASE"/>
    <property type="match status" value="1"/>
</dbReference>
<organism evidence="1 2">
    <name type="scientific">Starmerella bacillaris</name>
    <name type="common">Yeast</name>
    <name type="synonym">Candida zemplinina</name>
    <dbReference type="NCBI Taxonomy" id="1247836"/>
    <lineage>
        <taxon>Eukaryota</taxon>
        <taxon>Fungi</taxon>
        <taxon>Dikarya</taxon>
        <taxon>Ascomycota</taxon>
        <taxon>Saccharomycotina</taxon>
        <taxon>Dipodascomycetes</taxon>
        <taxon>Dipodascales</taxon>
        <taxon>Trichomonascaceae</taxon>
        <taxon>Starmerella</taxon>
    </lineage>
</organism>
<dbReference type="Pfam" id="PF00702">
    <property type="entry name" value="Hydrolase"/>
    <property type="match status" value="1"/>
</dbReference>
<accession>A0AAV5RDI6</accession>
<dbReference type="SFLD" id="SFLDS00003">
    <property type="entry name" value="Haloacid_Dehalogenase"/>
    <property type="match status" value="1"/>
</dbReference>
<dbReference type="Gene3D" id="3.40.50.1000">
    <property type="entry name" value="HAD superfamily/HAD-like"/>
    <property type="match status" value="1"/>
</dbReference>
<dbReference type="EMBL" id="BTGC01000001">
    <property type="protein sequence ID" value="GMM49460.1"/>
    <property type="molecule type" value="Genomic_DNA"/>
</dbReference>
<dbReference type="PANTHER" id="PTHR18901">
    <property type="entry name" value="2-DEOXYGLUCOSE-6-PHOSPHATE PHOSPHATASE 2"/>
    <property type="match status" value="1"/>
</dbReference>
<dbReference type="InterPro" id="IPR036412">
    <property type="entry name" value="HAD-like_sf"/>
</dbReference>
<dbReference type="Gene3D" id="1.10.150.240">
    <property type="entry name" value="Putative phosphatase, domain 2"/>
    <property type="match status" value="1"/>
</dbReference>
<comment type="caution">
    <text evidence="1">The sequence shown here is derived from an EMBL/GenBank/DDBJ whole genome shotgun (WGS) entry which is preliminary data.</text>
</comment>
<name>A0AAV5RDI6_STABA</name>
<protein>
    <submittedName>
        <fullName evidence="1">Hydrolase</fullName>
    </submittedName>
</protein>
<proteinExistence type="predicted"/>
<keyword evidence="2" id="KW-1185">Reference proteome</keyword>
<dbReference type="FunFam" id="1.10.150.240:FF:000001">
    <property type="entry name" value="Haloacid dehalogenase-like hydrolase domain"/>
    <property type="match status" value="1"/>
</dbReference>
<dbReference type="GO" id="GO:0016791">
    <property type="term" value="F:phosphatase activity"/>
    <property type="evidence" value="ECO:0007669"/>
    <property type="project" value="TreeGrafter"/>
</dbReference>
<keyword evidence="1" id="KW-0378">Hydrolase</keyword>
<dbReference type="Proteomes" id="UP001362899">
    <property type="component" value="Unassembled WGS sequence"/>
</dbReference>
<evidence type="ECO:0000313" key="2">
    <source>
        <dbReference type="Proteomes" id="UP001362899"/>
    </source>
</evidence>
<sequence>MSVMPKVKACLFDMDGFLINTEDMYTVATNTVLKKYNKPPLTWKIKIQLQGRPGPKAAELVIDWAKLPITVEELTKQSSVVLDKMWPTCQFLPGALELLKHLSETNVPIALATSSAKDKYIAKTNHLREGFDLFGPHVITGDDERIPPGRGKPCPDIWLLALKSINDERAEKGLEIIKPEEVIVFEDGVPGAIGGRDAGAYVVMVPHPCAMDVLDVEYLKEVVGNGEVLTSLTEFDCTKFGL</sequence>